<name>A0A2Z6RXT6_9GLOM</name>
<dbReference type="EMBL" id="BEXD01004118">
    <property type="protein sequence ID" value="GBC07071.1"/>
    <property type="molecule type" value="Genomic_DNA"/>
</dbReference>
<comment type="caution">
    <text evidence="1">The sequence shown here is derived from an EMBL/GenBank/DDBJ whole genome shotgun (WGS) entry which is preliminary data.</text>
</comment>
<sequence>MRWRALQKGKVYVKQNLNDEQLDVAGIQKMIAGGNKQLTDQIMRYGRIAQNTTILDDSKIKESENMMNNAIQYIDSMVTTINPDINAAIPKYHPCKKRSNKIEDDSKDYIELINKLQHHTYCNPSYYARTN</sequence>
<keyword evidence="2" id="KW-0347">Helicase</keyword>
<dbReference type="Proteomes" id="UP000615446">
    <property type="component" value="Unassembled WGS sequence"/>
</dbReference>
<gene>
    <name evidence="2" type="ORF">RCL2_002529500</name>
    <name evidence="1" type="ORF">RclHR1_07220013</name>
</gene>
<keyword evidence="2" id="KW-0378">Hydrolase</keyword>
<evidence type="ECO:0000313" key="2">
    <source>
        <dbReference type="EMBL" id="GES98759.1"/>
    </source>
</evidence>
<keyword evidence="2" id="KW-0067">ATP-binding</keyword>
<organism evidence="1 3">
    <name type="scientific">Rhizophagus clarus</name>
    <dbReference type="NCBI Taxonomy" id="94130"/>
    <lineage>
        <taxon>Eukaryota</taxon>
        <taxon>Fungi</taxon>
        <taxon>Fungi incertae sedis</taxon>
        <taxon>Mucoromycota</taxon>
        <taxon>Glomeromycotina</taxon>
        <taxon>Glomeromycetes</taxon>
        <taxon>Glomerales</taxon>
        <taxon>Glomeraceae</taxon>
        <taxon>Rhizophagus</taxon>
    </lineage>
</organism>
<evidence type="ECO:0000313" key="1">
    <source>
        <dbReference type="EMBL" id="GBC07071.1"/>
    </source>
</evidence>
<keyword evidence="3" id="KW-1185">Reference proteome</keyword>
<accession>A0A2Z6RXT6</accession>
<evidence type="ECO:0000313" key="3">
    <source>
        <dbReference type="Proteomes" id="UP000247702"/>
    </source>
</evidence>
<reference evidence="1 3" key="1">
    <citation type="submission" date="2017-11" db="EMBL/GenBank/DDBJ databases">
        <title>The genome of Rhizophagus clarus HR1 reveals common genetic basis of auxotrophy among arbuscular mycorrhizal fungi.</title>
        <authorList>
            <person name="Kobayashi Y."/>
        </authorList>
    </citation>
    <scope>NUCLEOTIDE SEQUENCE [LARGE SCALE GENOMIC DNA]</scope>
    <source>
        <strain evidence="1 3">HR1</strain>
    </source>
</reference>
<dbReference type="EMBL" id="BLAL01000274">
    <property type="protein sequence ID" value="GES98759.1"/>
    <property type="molecule type" value="Genomic_DNA"/>
</dbReference>
<dbReference type="GO" id="GO:0004386">
    <property type="term" value="F:helicase activity"/>
    <property type="evidence" value="ECO:0007669"/>
    <property type="project" value="UniProtKB-KW"/>
</dbReference>
<proteinExistence type="predicted"/>
<protein>
    <submittedName>
        <fullName evidence="2">ATP-dependent DNA helicase PIF7-like isoform X3</fullName>
    </submittedName>
</protein>
<dbReference type="OrthoDB" id="5969700at2759"/>
<dbReference type="Proteomes" id="UP000247702">
    <property type="component" value="Unassembled WGS sequence"/>
</dbReference>
<dbReference type="AlphaFoldDB" id="A0A2Z6RXT6"/>
<keyword evidence="2" id="KW-0547">Nucleotide-binding</keyword>
<reference evidence="2" key="2">
    <citation type="submission" date="2019-10" db="EMBL/GenBank/DDBJ databases">
        <title>Conservation and host-specific expression of non-tandemly repeated heterogenous ribosome RNA gene in arbuscular mycorrhizal fungi.</title>
        <authorList>
            <person name="Maeda T."/>
            <person name="Kobayashi Y."/>
            <person name="Nakagawa T."/>
            <person name="Ezawa T."/>
            <person name="Yamaguchi K."/>
            <person name="Bino T."/>
            <person name="Nishimoto Y."/>
            <person name="Shigenobu S."/>
            <person name="Kawaguchi M."/>
        </authorList>
    </citation>
    <scope>NUCLEOTIDE SEQUENCE</scope>
    <source>
        <strain evidence="2">HR1</strain>
    </source>
</reference>